<feature type="region of interest" description="Disordered" evidence="1">
    <location>
        <begin position="116"/>
        <end position="172"/>
    </location>
</feature>
<comment type="caution">
    <text evidence="2">The sequence shown here is derived from an EMBL/GenBank/DDBJ whole genome shotgun (WGS) entry which is preliminary data.</text>
</comment>
<proteinExistence type="predicted"/>
<reference evidence="2" key="1">
    <citation type="submission" date="2023-05" db="EMBL/GenBank/DDBJ databases">
        <title>Nepenthes gracilis genome sequencing.</title>
        <authorList>
            <person name="Fukushima K."/>
        </authorList>
    </citation>
    <scope>NUCLEOTIDE SEQUENCE</scope>
    <source>
        <strain evidence="2">SING2019-196</strain>
    </source>
</reference>
<evidence type="ECO:0000313" key="3">
    <source>
        <dbReference type="Proteomes" id="UP001279734"/>
    </source>
</evidence>
<sequence length="241" mass="25306">MLFCGALPLERVAIDYPGHGRDSMHIALGGGPRSLARELAIESLPCGNSRQKMPSLLLRQLDAPAMLGQHWRHWAGSGIEETSVLAIEEEEMDVPESAGIVRAGKIERTLEFIKASETGGLGQEPESVEVPEAVGSPVGASPRPPSQNPTALEDVSAPSQAADAFSAGSSHGARPDEMVVLYEQVSVPPCLEDPGPSYPVEESFERSEPSSMEEVAEPAEPPSAPSSGAASHGMGSSFTQV</sequence>
<organism evidence="2 3">
    <name type="scientific">Nepenthes gracilis</name>
    <name type="common">Slender pitcher plant</name>
    <dbReference type="NCBI Taxonomy" id="150966"/>
    <lineage>
        <taxon>Eukaryota</taxon>
        <taxon>Viridiplantae</taxon>
        <taxon>Streptophyta</taxon>
        <taxon>Embryophyta</taxon>
        <taxon>Tracheophyta</taxon>
        <taxon>Spermatophyta</taxon>
        <taxon>Magnoliopsida</taxon>
        <taxon>eudicotyledons</taxon>
        <taxon>Gunneridae</taxon>
        <taxon>Pentapetalae</taxon>
        <taxon>Caryophyllales</taxon>
        <taxon>Nepenthaceae</taxon>
        <taxon>Nepenthes</taxon>
    </lineage>
</organism>
<feature type="compositionally biased region" description="Low complexity" evidence="1">
    <location>
        <begin position="225"/>
        <end position="241"/>
    </location>
</feature>
<dbReference type="EMBL" id="BSYO01000023">
    <property type="protein sequence ID" value="GMH21865.1"/>
    <property type="molecule type" value="Genomic_DNA"/>
</dbReference>
<protein>
    <submittedName>
        <fullName evidence="2">Uncharacterized protein</fullName>
    </submittedName>
</protein>
<name>A0AAD3T2Y7_NEPGR</name>
<evidence type="ECO:0000256" key="1">
    <source>
        <dbReference type="SAM" id="MobiDB-lite"/>
    </source>
</evidence>
<dbReference type="Proteomes" id="UP001279734">
    <property type="component" value="Unassembled WGS sequence"/>
</dbReference>
<keyword evidence="3" id="KW-1185">Reference proteome</keyword>
<dbReference type="AlphaFoldDB" id="A0AAD3T2Y7"/>
<accession>A0AAD3T2Y7</accession>
<gene>
    <name evidence="2" type="ORF">Nepgr_023708</name>
</gene>
<evidence type="ECO:0000313" key="2">
    <source>
        <dbReference type="EMBL" id="GMH21865.1"/>
    </source>
</evidence>
<feature type="region of interest" description="Disordered" evidence="1">
    <location>
        <begin position="188"/>
        <end position="241"/>
    </location>
</feature>